<dbReference type="AlphaFoldDB" id="K3WYG9"/>
<keyword evidence="2" id="KW-1185">Reference proteome</keyword>
<sequence>MQLLRNGFIFKIAFWNGTLVHAGLDGSQAIGTHTPRIVRDFRPSADQVSRNDFGTKPGDSACVNLRVDSLEKLDQRADSKEIPDLVNASECWVL</sequence>
<dbReference type="Proteomes" id="UP000019132">
    <property type="component" value="Unassembled WGS sequence"/>
</dbReference>
<evidence type="ECO:0000313" key="2">
    <source>
        <dbReference type="Proteomes" id="UP000019132"/>
    </source>
</evidence>
<reference evidence="1" key="3">
    <citation type="submission" date="2015-02" db="UniProtKB">
        <authorList>
            <consortium name="EnsemblProtists"/>
        </authorList>
    </citation>
    <scope>IDENTIFICATION</scope>
    <source>
        <strain evidence="1">DAOM BR144</strain>
    </source>
</reference>
<accession>K3WYG9</accession>
<dbReference type="VEuPathDB" id="FungiDB:PYU1_G009998"/>
<dbReference type="HOGENOM" id="CLU_2390879_0_0_1"/>
<dbReference type="InParanoid" id="K3WYG9"/>
<name>K3WYG9_GLOUD</name>
<protein>
    <submittedName>
        <fullName evidence="1">Uncharacterized protein</fullName>
    </submittedName>
</protein>
<dbReference type="EMBL" id="GL376624">
    <property type="status" value="NOT_ANNOTATED_CDS"/>
    <property type="molecule type" value="Genomic_DNA"/>
</dbReference>
<organism evidence="1 2">
    <name type="scientific">Globisporangium ultimum (strain ATCC 200006 / CBS 805.95 / DAOM BR144)</name>
    <name type="common">Pythium ultimum</name>
    <dbReference type="NCBI Taxonomy" id="431595"/>
    <lineage>
        <taxon>Eukaryota</taxon>
        <taxon>Sar</taxon>
        <taxon>Stramenopiles</taxon>
        <taxon>Oomycota</taxon>
        <taxon>Peronosporomycetes</taxon>
        <taxon>Pythiales</taxon>
        <taxon>Pythiaceae</taxon>
        <taxon>Globisporangium</taxon>
    </lineage>
</organism>
<proteinExistence type="predicted"/>
<evidence type="ECO:0000313" key="1">
    <source>
        <dbReference type="EnsemblProtists" id="PYU1_T010018"/>
    </source>
</evidence>
<dbReference type="EnsemblProtists" id="PYU1_T010018">
    <property type="protein sequence ID" value="PYU1_T010018"/>
    <property type="gene ID" value="PYU1_G009998"/>
</dbReference>
<reference evidence="2" key="2">
    <citation type="submission" date="2010-04" db="EMBL/GenBank/DDBJ databases">
        <authorList>
            <person name="Buell R."/>
            <person name="Hamilton J."/>
            <person name="Hostetler J."/>
        </authorList>
    </citation>
    <scope>NUCLEOTIDE SEQUENCE [LARGE SCALE GENOMIC DNA]</scope>
    <source>
        <strain evidence="2">DAOM:BR144</strain>
    </source>
</reference>
<reference evidence="2" key="1">
    <citation type="journal article" date="2010" name="Genome Biol.">
        <title>Genome sequence of the necrotrophic plant pathogen Pythium ultimum reveals original pathogenicity mechanisms and effector repertoire.</title>
        <authorList>
            <person name="Levesque C.A."/>
            <person name="Brouwer H."/>
            <person name="Cano L."/>
            <person name="Hamilton J.P."/>
            <person name="Holt C."/>
            <person name="Huitema E."/>
            <person name="Raffaele S."/>
            <person name="Robideau G.P."/>
            <person name="Thines M."/>
            <person name="Win J."/>
            <person name="Zerillo M.M."/>
            <person name="Beakes G.W."/>
            <person name="Boore J.L."/>
            <person name="Busam D."/>
            <person name="Dumas B."/>
            <person name="Ferriera S."/>
            <person name="Fuerstenberg S.I."/>
            <person name="Gachon C.M."/>
            <person name="Gaulin E."/>
            <person name="Govers F."/>
            <person name="Grenville-Briggs L."/>
            <person name="Horner N."/>
            <person name="Hostetler J."/>
            <person name="Jiang R.H."/>
            <person name="Johnson J."/>
            <person name="Krajaejun T."/>
            <person name="Lin H."/>
            <person name="Meijer H.J."/>
            <person name="Moore B."/>
            <person name="Morris P."/>
            <person name="Phuntmart V."/>
            <person name="Puiu D."/>
            <person name="Shetty J."/>
            <person name="Stajich J.E."/>
            <person name="Tripathy S."/>
            <person name="Wawra S."/>
            <person name="van West P."/>
            <person name="Whitty B.R."/>
            <person name="Coutinho P.M."/>
            <person name="Henrissat B."/>
            <person name="Martin F."/>
            <person name="Thomas P.D."/>
            <person name="Tyler B.M."/>
            <person name="De Vries R.P."/>
            <person name="Kamoun S."/>
            <person name="Yandell M."/>
            <person name="Tisserat N."/>
            <person name="Buell C.R."/>
        </authorList>
    </citation>
    <scope>NUCLEOTIDE SEQUENCE</scope>
    <source>
        <strain evidence="2">DAOM:BR144</strain>
    </source>
</reference>